<keyword evidence="2" id="KW-0235">DNA replication</keyword>
<dbReference type="Gene3D" id="1.10.8.60">
    <property type="match status" value="1"/>
</dbReference>
<dbReference type="OrthoDB" id="1926878at2759"/>
<dbReference type="Proteomes" id="UP000292702">
    <property type="component" value="Unassembled WGS sequence"/>
</dbReference>
<dbReference type="InterPro" id="IPR049945">
    <property type="entry name" value="AAA_22"/>
</dbReference>
<evidence type="ECO:0000313" key="5">
    <source>
        <dbReference type="EMBL" id="TCD62596.1"/>
    </source>
</evidence>
<sequence>MQLRSQRSTVLGKRDAPSDSSASSASCDSSDGQQLATPSSSPSPKRIKTSSTICDGDWNKENIPPFRIEAFNASQSPRAARSLRRTSTISESQSTPRGGRSLRRHNSMSSLSQDPRTPTSALARISLATPPPTPPSALLPISARTRALLRTTCNNSSGISGRETEVALVQCFVRSLTSADDVDAQQTVLFISGSPGTGKTALVNSVLGDMQSELADAVVNTISVNCMALNNVDALWDRLLEALGTGVGPSKVKKSKVTPYQALNKLLMDMETKSIVLLDELDHIAPSSQSLDAIFNLFHQHSARVRLISIANTHTLTSSSTSTLSAQSLSHVKTCHFAPYTPQQLLDILEKRLSKLSDSVPAQESESKHKFLPPATLTLLSKKIAAQTGDVRALFEVLRRAIDIAAVSDEASSNPLAAPTPSVAPAHILAALKAYSPATSSQRKGAPTAVSTLNNEMISKVQNLGLQARLVLLALMLACRRISLGLSVSGATPRTPSTPSKIKRASSSSKAQASSSGVDSQGANSETSSECLETVGLVSLSASLPTTPSKSGRRGLQRTSSFASGAGQTGQSVCLATGIRLDEVSRGLGIDADSASEDVRANEVRAIADKERARMMREARAEVSIAQATATAFEGAVEN</sequence>
<protein>
    <submittedName>
        <fullName evidence="5">AAA ATPase</fullName>
    </submittedName>
</protein>
<evidence type="ECO:0000259" key="4">
    <source>
        <dbReference type="SMART" id="SM00382"/>
    </source>
</evidence>
<evidence type="ECO:0000313" key="6">
    <source>
        <dbReference type="Proteomes" id="UP000292702"/>
    </source>
</evidence>
<feature type="compositionally biased region" description="Polar residues" evidence="3">
    <location>
        <begin position="85"/>
        <end position="96"/>
    </location>
</feature>
<comment type="similarity">
    <text evidence="1">Belongs to the CDC6/cdc18 family.</text>
</comment>
<feature type="region of interest" description="Disordered" evidence="3">
    <location>
        <begin position="1"/>
        <end position="118"/>
    </location>
</feature>
<dbReference type="Pfam" id="PF13401">
    <property type="entry name" value="AAA_22"/>
    <property type="match status" value="1"/>
</dbReference>
<feature type="region of interest" description="Disordered" evidence="3">
    <location>
        <begin position="542"/>
        <end position="568"/>
    </location>
</feature>
<keyword evidence="6" id="KW-1185">Reference proteome</keyword>
<dbReference type="Pfam" id="PF22606">
    <property type="entry name" value="Cdc6-ORC-like_ATPase_lid"/>
    <property type="match status" value="1"/>
</dbReference>
<reference evidence="5 6" key="1">
    <citation type="submission" date="2018-11" db="EMBL/GenBank/DDBJ databases">
        <title>Genome assembly of Steccherinum ochraceum LE-BIN_3174, the white-rot fungus of the Steccherinaceae family (The Residual Polyporoid clade, Polyporales, Basidiomycota).</title>
        <authorList>
            <person name="Fedorova T.V."/>
            <person name="Glazunova O.A."/>
            <person name="Landesman E.O."/>
            <person name="Moiseenko K.V."/>
            <person name="Psurtseva N.V."/>
            <person name="Savinova O.S."/>
            <person name="Shakhova N.V."/>
            <person name="Tyazhelova T.V."/>
            <person name="Vasina D.V."/>
        </authorList>
    </citation>
    <scope>NUCLEOTIDE SEQUENCE [LARGE SCALE GENOMIC DNA]</scope>
    <source>
        <strain evidence="5 6">LE-BIN_3174</strain>
    </source>
</reference>
<dbReference type="SMART" id="SM00382">
    <property type="entry name" value="AAA"/>
    <property type="match status" value="1"/>
</dbReference>
<dbReference type="InterPro" id="IPR027417">
    <property type="entry name" value="P-loop_NTPase"/>
</dbReference>
<dbReference type="GO" id="GO:0033314">
    <property type="term" value="P:mitotic DNA replication checkpoint signaling"/>
    <property type="evidence" value="ECO:0007669"/>
    <property type="project" value="TreeGrafter"/>
</dbReference>
<dbReference type="STRING" id="92696.A0A4R0R7V9"/>
<dbReference type="GO" id="GO:0006270">
    <property type="term" value="P:DNA replication initiation"/>
    <property type="evidence" value="ECO:0007669"/>
    <property type="project" value="TreeGrafter"/>
</dbReference>
<dbReference type="PANTHER" id="PTHR10763:SF26">
    <property type="entry name" value="CELL DIVISION CONTROL PROTEIN 6 HOMOLOG"/>
    <property type="match status" value="1"/>
</dbReference>
<dbReference type="InterPro" id="IPR050311">
    <property type="entry name" value="ORC1/CDC6"/>
</dbReference>
<evidence type="ECO:0000256" key="3">
    <source>
        <dbReference type="SAM" id="MobiDB-lite"/>
    </source>
</evidence>
<dbReference type="PANTHER" id="PTHR10763">
    <property type="entry name" value="CELL DIVISION CONTROL PROTEIN 6-RELATED"/>
    <property type="match status" value="1"/>
</dbReference>
<feature type="compositionally biased region" description="Polar residues" evidence="3">
    <location>
        <begin position="107"/>
        <end position="118"/>
    </location>
</feature>
<dbReference type="Gene3D" id="3.40.50.300">
    <property type="entry name" value="P-loop containing nucleotide triphosphate hydrolases"/>
    <property type="match status" value="1"/>
</dbReference>
<dbReference type="SUPFAM" id="SSF52540">
    <property type="entry name" value="P-loop containing nucleoside triphosphate hydrolases"/>
    <property type="match status" value="1"/>
</dbReference>
<dbReference type="GO" id="GO:0016887">
    <property type="term" value="F:ATP hydrolysis activity"/>
    <property type="evidence" value="ECO:0007669"/>
    <property type="project" value="InterPro"/>
</dbReference>
<comment type="caution">
    <text evidence="5">The sequence shown here is derived from an EMBL/GenBank/DDBJ whole genome shotgun (WGS) entry which is preliminary data.</text>
</comment>
<dbReference type="GO" id="GO:0005634">
    <property type="term" value="C:nucleus"/>
    <property type="evidence" value="ECO:0007669"/>
    <property type="project" value="TreeGrafter"/>
</dbReference>
<name>A0A4R0R7V9_9APHY</name>
<accession>A0A4R0R7V9</accession>
<dbReference type="GO" id="GO:0003688">
    <property type="term" value="F:DNA replication origin binding"/>
    <property type="evidence" value="ECO:0007669"/>
    <property type="project" value="TreeGrafter"/>
</dbReference>
<dbReference type="InterPro" id="IPR003593">
    <property type="entry name" value="AAA+_ATPase"/>
</dbReference>
<feature type="domain" description="AAA+ ATPase" evidence="4">
    <location>
        <begin position="185"/>
        <end position="336"/>
    </location>
</feature>
<feature type="compositionally biased region" description="Low complexity" evidence="3">
    <location>
        <begin position="497"/>
        <end position="520"/>
    </location>
</feature>
<dbReference type="CDD" id="cd00009">
    <property type="entry name" value="AAA"/>
    <property type="match status" value="1"/>
</dbReference>
<proteinExistence type="inferred from homology"/>
<evidence type="ECO:0000256" key="1">
    <source>
        <dbReference type="ARBA" id="ARBA00006184"/>
    </source>
</evidence>
<dbReference type="InterPro" id="IPR054425">
    <property type="entry name" value="Cdc6_ORC1-like_ATPase_lid"/>
</dbReference>
<organism evidence="5 6">
    <name type="scientific">Steccherinum ochraceum</name>
    <dbReference type="NCBI Taxonomy" id="92696"/>
    <lineage>
        <taxon>Eukaryota</taxon>
        <taxon>Fungi</taxon>
        <taxon>Dikarya</taxon>
        <taxon>Basidiomycota</taxon>
        <taxon>Agaricomycotina</taxon>
        <taxon>Agaricomycetes</taxon>
        <taxon>Polyporales</taxon>
        <taxon>Steccherinaceae</taxon>
        <taxon>Steccherinum</taxon>
    </lineage>
</organism>
<dbReference type="EMBL" id="RWJN01000358">
    <property type="protein sequence ID" value="TCD62596.1"/>
    <property type="molecule type" value="Genomic_DNA"/>
</dbReference>
<feature type="region of interest" description="Disordered" evidence="3">
    <location>
        <begin position="488"/>
        <end position="526"/>
    </location>
</feature>
<dbReference type="AlphaFoldDB" id="A0A4R0R7V9"/>
<feature type="compositionally biased region" description="Low complexity" evidence="3">
    <location>
        <begin position="18"/>
        <end position="31"/>
    </location>
</feature>
<gene>
    <name evidence="5" type="primary">CDC6</name>
    <name evidence="5" type="ORF">EIP91_006642</name>
</gene>
<feature type="compositionally biased region" description="Polar residues" evidence="3">
    <location>
        <begin position="32"/>
        <end position="53"/>
    </location>
</feature>
<evidence type="ECO:0000256" key="2">
    <source>
        <dbReference type="ARBA" id="ARBA00022705"/>
    </source>
</evidence>